<comment type="caution">
    <text evidence="4">The sequence shown here is derived from an EMBL/GenBank/DDBJ whole genome shotgun (WGS) entry which is preliminary data.</text>
</comment>
<dbReference type="AlphaFoldDB" id="A0A8J2J864"/>
<feature type="transmembrane region" description="Helical" evidence="3">
    <location>
        <begin position="6"/>
        <end position="27"/>
    </location>
</feature>
<dbReference type="PANTHER" id="PTHR24322">
    <property type="entry name" value="PKSB"/>
    <property type="match status" value="1"/>
</dbReference>
<keyword evidence="3" id="KW-0812">Transmembrane</keyword>
<sequence length="227" mass="25680">MATSTSLHVWILIPFELLYLLLLTVVVQFRSLIRLLIPSEPKSIQGEIILVTGGAKGIGRLVCHKLVEKEKNLTLVIWDVNEKATSETVLELKSLGVKNVYAFQVDVSQRAQVEKTARKVRAEIGESVKEEVRRYPSKPNISFTTIYPIGIPTDFIAGVNIDMDRYKFLNNMLTPEFVASEIVEGVLAGKEHIYIPRSARFIRYITDNMPSEVTRKLFDFVGVPMEL</sequence>
<organism evidence="4 5">
    <name type="scientific">Allacma fusca</name>
    <dbReference type="NCBI Taxonomy" id="39272"/>
    <lineage>
        <taxon>Eukaryota</taxon>
        <taxon>Metazoa</taxon>
        <taxon>Ecdysozoa</taxon>
        <taxon>Arthropoda</taxon>
        <taxon>Hexapoda</taxon>
        <taxon>Collembola</taxon>
        <taxon>Symphypleona</taxon>
        <taxon>Sminthuridae</taxon>
        <taxon>Allacma</taxon>
    </lineage>
</organism>
<dbReference type="GO" id="GO:0016616">
    <property type="term" value="F:oxidoreductase activity, acting on the CH-OH group of donors, NAD or NADP as acceptor"/>
    <property type="evidence" value="ECO:0007669"/>
    <property type="project" value="TreeGrafter"/>
</dbReference>
<protein>
    <submittedName>
        <fullName evidence="4">Uncharacterized protein</fullName>
    </submittedName>
</protein>
<evidence type="ECO:0000313" key="4">
    <source>
        <dbReference type="EMBL" id="CAG7712330.1"/>
    </source>
</evidence>
<dbReference type="InterPro" id="IPR002347">
    <property type="entry name" value="SDR_fam"/>
</dbReference>
<evidence type="ECO:0000256" key="3">
    <source>
        <dbReference type="SAM" id="Phobius"/>
    </source>
</evidence>
<accession>A0A8J2J864</accession>
<dbReference type="Pfam" id="PF00106">
    <property type="entry name" value="adh_short"/>
    <property type="match status" value="1"/>
</dbReference>
<dbReference type="EMBL" id="CAJVCH010032656">
    <property type="protein sequence ID" value="CAG7712330.1"/>
    <property type="molecule type" value="Genomic_DNA"/>
</dbReference>
<comment type="similarity">
    <text evidence="1">Belongs to the short-chain dehydrogenases/reductases (SDR) family.</text>
</comment>
<dbReference type="Proteomes" id="UP000708208">
    <property type="component" value="Unassembled WGS sequence"/>
</dbReference>
<dbReference type="OrthoDB" id="5840532at2759"/>
<keyword evidence="2" id="KW-0560">Oxidoreductase</keyword>
<keyword evidence="3" id="KW-0472">Membrane</keyword>
<dbReference type="GO" id="GO:0005811">
    <property type="term" value="C:lipid droplet"/>
    <property type="evidence" value="ECO:0007669"/>
    <property type="project" value="TreeGrafter"/>
</dbReference>
<evidence type="ECO:0000313" key="5">
    <source>
        <dbReference type="Proteomes" id="UP000708208"/>
    </source>
</evidence>
<reference evidence="4" key="1">
    <citation type="submission" date="2021-06" db="EMBL/GenBank/DDBJ databases">
        <authorList>
            <person name="Hodson N. C."/>
            <person name="Mongue J. A."/>
            <person name="Jaron S. K."/>
        </authorList>
    </citation>
    <scope>NUCLEOTIDE SEQUENCE</scope>
</reference>
<keyword evidence="3" id="KW-1133">Transmembrane helix</keyword>
<evidence type="ECO:0000256" key="1">
    <source>
        <dbReference type="ARBA" id="ARBA00006484"/>
    </source>
</evidence>
<gene>
    <name evidence="4" type="ORF">AFUS01_LOCUS5150</name>
</gene>
<dbReference type="PANTHER" id="PTHR24322:SF736">
    <property type="entry name" value="RETINOL DEHYDROGENASE 10"/>
    <property type="match status" value="1"/>
</dbReference>
<keyword evidence="5" id="KW-1185">Reference proteome</keyword>
<proteinExistence type="inferred from homology"/>
<name>A0A8J2J864_9HEXA</name>
<evidence type="ECO:0000256" key="2">
    <source>
        <dbReference type="ARBA" id="ARBA00023002"/>
    </source>
</evidence>